<organism evidence="2">
    <name type="scientific">Melicertus latisulcatus pemonivirus</name>
    <dbReference type="NCBI Taxonomy" id="2984278"/>
    <lineage>
        <taxon>Viruses</taxon>
        <taxon>Viruses incertae sedis</taxon>
        <taxon>Naldaviricetes</taxon>
        <taxon>Nimaviridae</taxon>
    </lineage>
</organism>
<name>A0A9C7BMA9_9VIRU</name>
<accession>A0A9C7BMA9</accession>
<protein>
    <submittedName>
        <fullName evidence="2">Wsv244-like protein</fullName>
    </submittedName>
</protein>
<feature type="region of interest" description="Disordered" evidence="1">
    <location>
        <begin position="543"/>
        <end position="575"/>
    </location>
</feature>
<evidence type="ECO:0000313" key="2">
    <source>
        <dbReference type="EMBL" id="BDT62476.1"/>
    </source>
</evidence>
<proteinExistence type="predicted"/>
<evidence type="ECO:0000256" key="1">
    <source>
        <dbReference type="SAM" id="MobiDB-lite"/>
    </source>
</evidence>
<dbReference type="EMBL" id="LC738875">
    <property type="protein sequence ID" value="BDT62476.1"/>
    <property type="molecule type" value="Genomic_DNA"/>
</dbReference>
<reference evidence="2" key="1">
    <citation type="submission" date="2022-10" db="EMBL/GenBank/DDBJ databases">
        <title>Genome sequences of endogenous nimaviruses in decapod crustaceans.</title>
        <authorList>
            <person name="Kawato S."/>
            <person name="Nozaki R."/>
            <person name="Kondo H."/>
            <person name="Hirono I."/>
        </authorList>
    </citation>
    <scope>NUCLEOTIDE SEQUENCE</scope>
    <source>
        <strain evidence="2">Okinawa2016</strain>
    </source>
</reference>
<sequence length="591" mass="67468">MDSEETANVVRANTPPNDYIRTFSSGNKMKISTTYRIIKATDNEFDAICNSMKSLSCNGLEPKSTIFGLKKAVSEGDLEKAMWFAREIHLSFTSSGGTIFKKVPENLILTTFAIIEPHDVFCLTCCCEFLLKYMREPSHILPLCKAVTALNRGVKSFKLATLVQSAYVSHSRLHIAACEMTTAFPYEEHVKRMWECLHLGNIWWCLFHAGRTLEFPTEKRSSEYKTNSWFWTAVREKLRVPLTVAYNDGLQNIINKSIDYRMLLFDDAIEQQENGANDGLKELERGLFAGGALMHIYYEIHDQENTNDTPPPMSLEVYRKISSMEYDQSFDWTRDHVNEESSNIMEMMQYLRSPIDMHRYKEFDFNHDCLEKPPYNLRELTALYSNQQKNVLSLKQEMRRQDSLSYLLQPSEIVNTSPSTSSHRMPSSQDTLTPHSDDKFHPQGARPKLRNGLHNLERKPKDPTDAAEVAPAGTSAFSTPYISTTDDNHVCYPWCEESSSAKALPELSHRQGARLKLGKGPRNLERKTKDPTDAAEMTPVETPAFSTPYVSTTDDDHEHHPWGEQSSATMAPKKRFLRRAKDTLLALTSKQ</sequence>
<feature type="compositionally biased region" description="Low complexity" evidence="1">
    <location>
        <begin position="416"/>
        <end position="428"/>
    </location>
</feature>
<feature type="compositionally biased region" description="Basic and acidic residues" evidence="1">
    <location>
        <begin position="455"/>
        <end position="464"/>
    </location>
</feature>
<feature type="region of interest" description="Disordered" evidence="1">
    <location>
        <begin position="410"/>
        <end position="482"/>
    </location>
</feature>